<dbReference type="GO" id="GO:0009432">
    <property type="term" value="P:SOS response"/>
    <property type="evidence" value="ECO:0007669"/>
    <property type="project" value="TreeGrafter"/>
</dbReference>
<feature type="domain" description="RecF/RecN/SMC N-terminal" evidence="11">
    <location>
        <begin position="7"/>
        <end position="508"/>
    </location>
</feature>
<reference evidence="12 13" key="1">
    <citation type="submission" date="2016-09" db="EMBL/GenBank/DDBJ databases">
        <authorList>
            <person name="Capua I."/>
            <person name="De Benedictis P."/>
            <person name="Joannis T."/>
            <person name="Lombin L.H."/>
            <person name="Cattoli G."/>
        </authorList>
    </citation>
    <scope>NUCLEOTIDE SEQUENCE [LARGE SCALE GENOMIC DNA]</scope>
    <source>
        <strain evidence="12 13">GluBS11</strain>
    </source>
</reference>
<dbReference type="GO" id="GO:0043590">
    <property type="term" value="C:bacterial nucleoid"/>
    <property type="evidence" value="ECO:0007669"/>
    <property type="project" value="TreeGrafter"/>
</dbReference>
<keyword evidence="4" id="KW-0547">Nucleotide-binding</keyword>
<evidence type="ECO:0000256" key="3">
    <source>
        <dbReference type="ARBA" id="ARBA00021315"/>
    </source>
</evidence>
<evidence type="ECO:0000256" key="10">
    <source>
        <dbReference type="SAM" id="Coils"/>
    </source>
</evidence>
<dbReference type="CDD" id="cd03241">
    <property type="entry name" value="ABC_RecN"/>
    <property type="match status" value="2"/>
</dbReference>
<dbReference type="RefSeq" id="WP_091228687.1">
    <property type="nucleotide sequence ID" value="NZ_FMKA01000001.1"/>
</dbReference>
<dbReference type="AlphaFoldDB" id="A0A1D3TNJ8"/>
<evidence type="ECO:0000256" key="8">
    <source>
        <dbReference type="ARBA" id="ARBA00033408"/>
    </source>
</evidence>
<protein>
    <recommendedName>
        <fullName evidence="3 9">DNA repair protein RecN</fullName>
    </recommendedName>
    <alternativeName>
        <fullName evidence="8 9">Recombination protein N</fullName>
    </alternativeName>
</protein>
<evidence type="ECO:0000256" key="2">
    <source>
        <dbReference type="ARBA" id="ARBA00009441"/>
    </source>
</evidence>
<dbReference type="EMBL" id="FMKA01000001">
    <property type="protein sequence ID" value="SCP94899.1"/>
    <property type="molecule type" value="Genomic_DNA"/>
</dbReference>
<dbReference type="OrthoDB" id="9806954at2"/>
<dbReference type="GO" id="GO:0006281">
    <property type="term" value="P:DNA repair"/>
    <property type="evidence" value="ECO:0007669"/>
    <property type="project" value="UniProtKB-KW"/>
</dbReference>
<dbReference type="SUPFAM" id="SSF52540">
    <property type="entry name" value="P-loop containing nucleoside triphosphate hydrolases"/>
    <property type="match status" value="1"/>
</dbReference>
<dbReference type="GO" id="GO:0005524">
    <property type="term" value="F:ATP binding"/>
    <property type="evidence" value="ECO:0007669"/>
    <property type="project" value="UniProtKB-KW"/>
</dbReference>
<evidence type="ECO:0000256" key="1">
    <source>
        <dbReference type="ARBA" id="ARBA00003618"/>
    </source>
</evidence>
<evidence type="ECO:0000256" key="9">
    <source>
        <dbReference type="PIRNR" id="PIRNR003128"/>
    </source>
</evidence>
<dbReference type="Proteomes" id="UP000199315">
    <property type="component" value="Unassembled WGS sequence"/>
</dbReference>
<evidence type="ECO:0000313" key="13">
    <source>
        <dbReference type="Proteomes" id="UP000199315"/>
    </source>
</evidence>
<dbReference type="NCBIfam" id="TIGR00634">
    <property type="entry name" value="recN"/>
    <property type="match status" value="1"/>
</dbReference>
<dbReference type="InterPro" id="IPR027417">
    <property type="entry name" value="P-loop_NTPase"/>
</dbReference>
<sequence length="564" mass="63063">MLLNLHVKNLALIDEADVYFNEGLNILTGETGAGKSIIIGSINLALGGKVSKDIIRESAEYALVELVFQLEDGALIDKIKALDVMVEEDRQIILSRKIMKGKSVSKVNGETVTASALKSIGELLIDIHGQHEHQSLLNKKKHLEILDEFAKKELGQLKDQLSKSYRSYLEIREEYENSILDEDQRARELAFAEFETGEIAAACLVPGEDKDLEAKHRRLLNGKKIMDAVKEAYNLSINDESDSAMIRIGRSVREIGSVVEYDSSLEGILSQLEEIDALLNDFSRDLTDYASQIDVDSDSFFETEERLNTIHHLKSKYGDTIEKVLAYQAEKEKRLEQLRDYEAYIEKLSNRLKKEEENLLQLSDRISEIRKGYALNLVESVREALVELNFLEVRFEMKFTRLDHFTANGTDEAEFMISTNPGEKLRPLGSVASGGELSRIMLAVKTVLADKDATDTLIFDEIDTGISGRTAQMVSEKLAVIGRAHQVICITHLPQIAAMADSHYAIEKNIKNNGTITSIRKLNDEEIIAELSRILGGASITDKVTQSAREMKELAAQKKAAMGI</sequence>
<feature type="coiled-coil region" evidence="10">
    <location>
        <begin position="331"/>
        <end position="372"/>
    </location>
</feature>
<keyword evidence="13" id="KW-1185">Reference proteome</keyword>
<dbReference type="PANTHER" id="PTHR11059:SF0">
    <property type="entry name" value="DNA REPAIR PROTEIN RECN"/>
    <property type="match status" value="1"/>
</dbReference>
<keyword evidence="7 9" id="KW-0234">DNA repair</keyword>
<dbReference type="GO" id="GO:0006310">
    <property type="term" value="P:DNA recombination"/>
    <property type="evidence" value="ECO:0007669"/>
    <property type="project" value="InterPro"/>
</dbReference>
<accession>A0A1D3TNJ8</accession>
<name>A0A1D3TNJ8_9FIRM</name>
<proteinExistence type="inferred from homology"/>
<evidence type="ECO:0000313" key="12">
    <source>
        <dbReference type="EMBL" id="SCP94899.1"/>
    </source>
</evidence>
<dbReference type="Pfam" id="PF02463">
    <property type="entry name" value="SMC_N"/>
    <property type="match status" value="1"/>
</dbReference>
<dbReference type="FunFam" id="3.40.50.300:FF:000356">
    <property type="entry name" value="DNA repair protein RecN"/>
    <property type="match status" value="1"/>
</dbReference>
<comment type="similarity">
    <text evidence="2 9">Belongs to the RecN family.</text>
</comment>
<comment type="function">
    <text evidence="1 9">May be involved in recombinational repair of damaged DNA.</text>
</comment>
<gene>
    <name evidence="12" type="ORF">SAMN05421730_1001141</name>
</gene>
<evidence type="ECO:0000256" key="6">
    <source>
        <dbReference type="ARBA" id="ARBA00022840"/>
    </source>
</evidence>
<keyword evidence="5 9" id="KW-0227">DNA damage</keyword>
<dbReference type="PANTHER" id="PTHR11059">
    <property type="entry name" value="DNA REPAIR PROTEIN RECN"/>
    <property type="match status" value="1"/>
</dbReference>
<keyword evidence="6" id="KW-0067">ATP-binding</keyword>
<evidence type="ECO:0000256" key="4">
    <source>
        <dbReference type="ARBA" id="ARBA00022741"/>
    </source>
</evidence>
<dbReference type="STRING" id="1619234.SAMN05421730_1001141"/>
<evidence type="ECO:0000259" key="11">
    <source>
        <dbReference type="Pfam" id="PF02463"/>
    </source>
</evidence>
<organism evidence="12 13">
    <name type="scientific">Anaerobium acetethylicum</name>
    <dbReference type="NCBI Taxonomy" id="1619234"/>
    <lineage>
        <taxon>Bacteria</taxon>
        <taxon>Bacillati</taxon>
        <taxon>Bacillota</taxon>
        <taxon>Clostridia</taxon>
        <taxon>Lachnospirales</taxon>
        <taxon>Lachnospiraceae</taxon>
        <taxon>Anaerobium</taxon>
    </lineage>
</organism>
<dbReference type="InterPro" id="IPR003395">
    <property type="entry name" value="RecF/RecN/SMC_N"/>
</dbReference>
<evidence type="ECO:0000256" key="5">
    <source>
        <dbReference type="ARBA" id="ARBA00022763"/>
    </source>
</evidence>
<dbReference type="InterPro" id="IPR004604">
    <property type="entry name" value="DNA_recomb/repair_RecN"/>
</dbReference>
<evidence type="ECO:0000256" key="7">
    <source>
        <dbReference type="ARBA" id="ARBA00023204"/>
    </source>
</evidence>
<keyword evidence="10" id="KW-0175">Coiled coil</keyword>
<dbReference type="PIRSF" id="PIRSF003128">
    <property type="entry name" value="RecN"/>
    <property type="match status" value="1"/>
</dbReference>
<dbReference type="Gene3D" id="3.40.50.300">
    <property type="entry name" value="P-loop containing nucleotide triphosphate hydrolases"/>
    <property type="match status" value="2"/>
</dbReference>